<dbReference type="AlphaFoldDB" id="A0A368Y106"/>
<dbReference type="SUPFAM" id="SSF143414">
    <property type="entry name" value="CcmK-like"/>
    <property type="match status" value="1"/>
</dbReference>
<protein>
    <submittedName>
        <fullName evidence="5">BMC domain-containing protein</fullName>
    </submittedName>
</protein>
<comment type="caution">
    <text evidence="5">The sequence shown here is derived from an EMBL/GenBank/DDBJ whole genome shotgun (WGS) entry which is preliminary data.</text>
</comment>
<dbReference type="EMBL" id="QPJJ01000005">
    <property type="protein sequence ID" value="RCW71934.1"/>
    <property type="molecule type" value="Genomic_DNA"/>
</dbReference>
<dbReference type="InterPro" id="IPR044872">
    <property type="entry name" value="CcmK/CsoS1_BMC"/>
</dbReference>
<name>A0A368Y106_9BACI</name>
<evidence type="ECO:0000256" key="1">
    <source>
        <dbReference type="ARBA" id="ARBA00024322"/>
    </source>
</evidence>
<sequence length="97" mass="10232">MYRSIGLIEVAGMTTAISSVDAMVKGAYVEVVNIERIGSGLITIIISGDLASVQAAVEVGIEAASSHGEVFGFKVIPRPSESLYQLYDPEQAGENNE</sequence>
<comment type="subcellular location">
    <subcellularLocation>
        <location evidence="1">Bacterial microcompartment</location>
    </subcellularLocation>
</comment>
<dbReference type="PANTHER" id="PTHR33941:SF11">
    <property type="entry name" value="BACTERIAL MICROCOMPARTMENT SHELL PROTEIN PDUJ"/>
    <property type="match status" value="1"/>
</dbReference>
<dbReference type="Proteomes" id="UP000252585">
    <property type="component" value="Unassembled WGS sequence"/>
</dbReference>
<dbReference type="InterPro" id="IPR000249">
    <property type="entry name" value="BMC_dom"/>
</dbReference>
<dbReference type="InterPro" id="IPR037233">
    <property type="entry name" value="CcmK-like_sf"/>
</dbReference>
<dbReference type="CDD" id="cd07045">
    <property type="entry name" value="BMC_CcmK_like"/>
    <property type="match status" value="1"/>
</dbReference>
<dbReference type="SMART" id="SM00877">
    <property type="entry name" value="BMC"/>
    <property type="match status" value="1"/>
</dbReference>
<dbReference type="PROSITE" id="PS51930">
    <property type="entry name" value="BMC_2"/>
    <property type="match status" value="1"/>
</dbReference>
<dbReference type="InterPro" id="IPR050575">
    <property type="entry name" value="BMC_shell"/>
</dbReference>
<evidence type="ECO:0000256" key="3">
    <source>
        <dbReference type="PROSITE-ProRule" id="PRU01278"/>
    </source>
</evidence>
<organism evidence="5 6">
    <name type="scientific">Saliterribacillus persicus</name>
    <dbReference type="NCBI Taxonomy" id="930114"/>
    <lineage>
        <taxon>Bacteria</taxon>
        <taxon>Bacillati</taxon>
        <taxon>Bacillota</taxon>
        <taxon>Bacilli</taxon>
        <taxon>Bacillales</taxon>
        <taxon>Bacillaceae</taxon>
        <taxon>Saliterribacillus</taxon>
    </lineage>
</organism>
<dbReference type="OrthoDB" id="2619476at2"/>
<dbReference type="RefSeq" id="WP_114352491.1">
    <property type="nucleotide sequence ID" value="NZ_QPJJ01000005.1"/>
</dbReference>
<dbReference type="PANTHER" id="PTHR33941">
    <property type="entry name" value="PROPANEDIOL UTILIZATION PROTEIN PDUA"/>
    <property type="match status" value="1"/>
</dbReference>
<feature type="domain" description="BMC" evidence="4">
    <location>
        <begin position="4"/>
        <end position="88"/>
    </location>
</feature>
<gene>
    <name evidence="5" type="ORF">DFR57_105118</name>
</gene>
<dbReference type="GO" id="GO:0031469">
    <property type="term" value="C:bacterial microcompartment"/>
    <property type="evidence" value="ECO:0007669"/>
    <property type="project" value="UniProtKB-SubCell"/>
</dbReference>
<keyword evidence="2" id="KW-1283">Bacterial microcompartment</keyword>
<dbReference type="Pfam" id="PF00936">
    <property type="entry name" value="BMC"/>
    <property type="match status" value="1"/>
</dbReference>
<comment type="similarity">
    <text evidence="3">Belongs to the bacterial microcompartments protein family.</text>
</comment>
<evidence type="ECO:0000313" key="5">
    <source>
        <dbReference type="EMBL" id="RCW71934.1"/>
    </source>
</evidence>
<reference evidence="5 6" key="1">
    <citation type="submission" date="2018-07" db="EMBL/GenBank/DDBJ databases">
        <title>Genomic Encyclopedia of Type Strains, Phase IV (KMG-IV): sequencing the most valuable type-strain genomes for metagenomic binning, comparative biology and taxonomic classification.</title>
        <authorList>
            <person name="Goeker M."/>
        </authorList>
    </citation>
    <scope>NUCLEOTIDE SEQUENCE [LARGE SCALE GENOMIC DNA]</scope>
    <source>
        <strain evidence="5 6">DSM 27696</strain>
    </source>
</reference>
<evidence type="ECO:0000256" key="2">
    <source>
        <dbReference type="ARBA" id="ARBA00024446"/>
    </source>
</evidence>
<dbReference type="Gene3D" id="3.30.70.1710">
    <property type="match status" value="1"/>
</dbReference>
<keyword evidence="6" id="KW-1185">Reference proteome</keyword>
<evidence type="ECO:0000259" key="4">
    <source>
        <dbReference type="PROSITE" id="PS51930"/>
    </source>
</evidence>
<accession>A0A368Y106</accession>
<evidence type="ECO:0000313" key="6">
    <source>
        <dbReference type="Proteomes" id="UP000252585"/>
    </source>
</evidence>
<proteinExistence type="inferred from homology"/>